<comment type="subcellular location">
    <subcellularLocation>
        <location evidence="1">Nucleus</location>
    </subcellularLocation>
</comment>
<evidence type="ECO:0000256" key="4">
    <source>
        <dbReference type="ARBA" id="ARBA00023163"/>
    </source>
</evidence>
<dbReference type="Proteomes" id="UP001280121">
    <property type="component" value="Unassembled WGS sequence"/>
</dbReference>
<keyword evidence="8" id="KW-1185">Reference proteome</keyword>
<keyword evidence="3" id="KW-0238">DNA-binding</keyword>
<dbReference type="Gene3D" id="4.10.280.10">
    <property type="entry name" value="Helix-loop-helix DNA-binding domain"/>
    <property type="match status" value="1"/>
</dbReference>
<evidence type="ECO:0000256" key="2">
    <source>
        <dbReference type="ARBA" id="ARBA00023015"/>
    </source>
</evidence>
<dbReference type="GO" id="GO:0000981">
    <property type="term" value="F:DNA-binding transcription factor activity, RNA polymerase II-specific"/>
    <property type="evidence" value="ECO:0007669"/>
    <property type="project" value="TreeGrafter"/>
</dbReference>
<name>A0AAD9WJS3_9ROSI</name>
<dbReference type="PANTHER" id="PTHR16223">
    <property type="entry name" value="TRANSCRIPTION FACTOR BHLH83-RELATED"/>
    <property type="match status" value="1"/>
</dbReference>
<evidence type="ECO:0000256" key="5">
    <source>
        <dbReference type="ARBA" id="ARBA00023242"/>
    </source>
</evidence>
<gene>
    <name evidence="7" type="ORF">Ddye_028526</name>
</gene>
<dbReference type="GO" id="GO:0046983">
    <property type="term" value="F:protein dimerization activity"/>
    <property type="evidence" value="ECO:0007669"/>
    <property type="project" value="InterPro"/>
</dbReference>
<dbReference type="CDD" id="cd11393">
    <property type="entry name" value="bHLH_AtbHLH_like"/>
    <property type="match status" value="1"/>
</dbReference>
<dbReference type="PROSITE" id="PS50888">
    <property type="entry name" value="BHLH"/>
    <property type="match status" value="1"/>
</dbReference>
<keyword evidence="4" id="KW-0804">Transcription</keyword>
<feature type="domain" description="BHLH" evidence="6">
    <location>
        <begin position="183"/>
        <end position="232"/>
    </location>
</feature>
<keyword evidence="2" id="KW-0805">Transcription regulation</keyword>
<dbReference type="GO" id="GO:0005634">
    <property type="term" value="C:nucleus"/>
    <property type="evidence" value="ECO:0007669"/>
    <property type="project" value="UniProtKB-SubCell"/>
</dbReference>
<evidence type="ECO:0000313" key="7">
    <source>
        <dbReference type="EMBL" id="KAK2633734.1"/>
    </source>
</evidence>
<proteinExistence type="predicted"/>
<dbReference type="InterPro" id="IPR036638">
    <property type="entry name" value="HLH_DNA-bd_sf"/>
</dbReference>
<evidence type="ECO:0000256" key="1">
    <source>
        <dbReference type="ARBA" id="ARBA00004123"/>
    </source>
</evidence>
<evidence type="ECO:0000313" key="8">
    <source>
        <dbReference type="Proteomes" id="UP001280121"/>
    </source>
</evidence>
<accession>A0AAD9WJS3</accession>
<sequence>MRNAVFSSPELYNFGDNEIQMPNLDISMQVDSLVTNVHRNSFSMDSKIFKDHHDNHILRGGGGGGGYSISCQTLFNNYQQGGFQSFSTSCDDIISQQCFLLSQKRPLPPYELDFQSFQNAIEVNDFLSQESITDIVHNKSNSNACKKKNQNKKMKTSSHEDHDKWLHDHHHHHHHQIKDPSTEMIQDQQRVPVRRSQKLSDKITALQKLVSPYGKTDTASVLQEANLYIKLLQQQIQNLFQILSSSYYSVTTLHSQEMGEEKSDLRSRGLCLVPISVTQKLTKNQYLLID</sequence>
<keyword evidence="5" id="KW-0539">Nucleus</keyword>
<dbReference type="EMBL" id="JANJYI010000009">
    <property type="protein sequence ID" value="KAK2633734.1"/>
    <property type="molecule type" value="Genomic_DNA"/>
</dbReference>
<dbReference type="InterPro" id="IPR011598">
    <property type="entry name" value="bHLH_dom"/>
</dbReference>
<comment type="caution">
    <text evidence="7">The sequence shown here is derived from an EMBL/GenBank/DDBJ whole genome shotgun (WGS) entry which is preliminary data.</text>
</comment>
<protein>
    <recommendedName>
        <fullName evidence="6">BHLH domain-containing protein</fullName>
    </recommendedName>
</protein>
<reference evidence="7" key="1">
    <citation type="journal article" date="2023" name="Plant J.">
        <title>Genome sequences and population genomics provide insights into the demographic history, inbreeding, and mutation load of two 'living fossil' tree species of Dipteronia.</title>
        <authorList>
            <person name="Feng Y."/>
            <person name="Comes H.P."/>
            <person name="Chen J."/>
            <person name="Zhu S."/>
            <person name="Lu R."/>
            <person name="Zhang X."/>
            <person name="Li P."/>
            <person name="Qiu J."/>
            <person name="Olsen K.M."/>
            <person name="Qiu Y."/>
        </authorList>
    </citation>
    <scope>NUCLEOTIDE SEQUENCE</scope>
    <source>
        <strain evidence="7">KIB01</strain>
    </source>
</reference>
<dbReference type="SUPFAM" id="SSF47459">
    <property type="entry name" value="HLH, helix-loop-helix DNA-binding domain"/>
    <property type="match status" value="1"/>
</dbReference>
<organism evidence="7 8">
    <name type="scientific">Dipteronia dyeriana</name>
    <dbReference type="NCBI Taxonomy" id="168575"/>
    <lineage>
        <taxon>Eukaryota</taxon>
        <taxon>Viridiplantae</taxon>
        <taxon>Streptophyta</taxon>
        <taxon>Embryophyta</taxon>
        <taxon>Tracheophyta</taxon>
        <taxon>Spermatophyta</taxon>
        <taxon>Magnoliopsida</taxon>
        <taxon>eudicotyledons</taxon>
        <taxon>Gunneridae</taxon>
        <taxon>Pentapetalae</taxon>
        <taxon>rosids</taxon>
        <taxon>malvids</taxon>
        <taxon>Sapindales</taxon>
        <taxon>Sapindaceae</taxon>
        <taxon>Hippocastanoideae</taxon>
        <taxon>Acereae</taxon>
        <taxon>Dipteronia</taxon>
    </lineage>
</organism>
<evidence type="ECO:0000256" key="3">
    <source>
        <dbReference type="ARBA" id="ARBA00023125"/>
    </source>
</evidence>
<dbReference type="GO" id="GO:0000978">
    <property type="term" value="F:RNA polymerase II cis-regulatory region sequence-specific DNA binding"/>
    <property type="evidence" value="ECO:0007669"/>
    <property type="project" value="TreeGrafter"/>
</dbReference>
<evidence type="ECO:0000259" key="6">
    <source>
        <dbReference type="PROSITE" id="PS50888"/>
    </source>
</evidence>
<dbReference type="AlphaFoldDB" id="A0AAD9WJS3"/>
<dbReference type="InterPro" id="IPR045239">
    <property type="entry name" value="bHLH95_bHLH"/>
</dbReference>
<dbReference type="PANTHER" id="PTHR16223:SF138">
    <property type="entry name" value="TRANSCRIPTION FACTOR BHLH103-LIKE"/>
    <property type="match status" value="1"/>
</dbReference>
<dbReference type="InterPro" id="IPR045843">
    <property type="entry name" value="IND-like"/>
</dbReference>